<feature type="region of interest" description="Disordered" evidence="3">
    <location>
        <begin position="292"/>
        <end position="313"/>
    </location>
</feature>
<dbReference type="SUPFAM" id="SSF53474">
    <property type="entry name" value="alpha/beta-Hydrolases"/>
    <property type="match status" value="1"/>
</dbReference>
<keyword evidence="6" id="KW-1185">Reference proteome</keyword>
<name>A0A418WH58_9PROT</name>
<organism evidence="5 6">
    <name type="scientific">Oleomonas cavernae</name>
    <dbReference type="NCBI Taxonomy" id="2320859"/>
    <lineage>
        <taxon>Bacteria</taxon>
        <taxon>Pseudomonadati</taxon>
        <taxon>Pseudomonadota</taxon>
        <taxon>Alphaproteobacteria</taxon>
        <taxon>Acetobacterales</taxon>
        <taxon>Acetobacteraceae</taxon>
        <taxon>Oleomonas</taxon>
    </lineage>
</organism>
<evidence type="ECO:0000313" key="6">
    <source>
        <dbReference type="Proteomes" id="UP000284605"/>
    </source>
</evidence>
<keyword evidence="2" id="KW-0378">Hydrolase</keyword>
<comment type="similarity">
    <text evidence="1">Belongs to the 'GDXG' lipolytic enzyme family.</text>
</comment>
<evidence type="ECO:0000256" key="2">
    <source>
        <dbReference type="ARBA" id="ARBA00022801"/>
    </source>
</evidence>
<feature type="domain" description="Alpha/beta hydrolase fold-3" evidence="4">
    <location>
        <begin position="75"/>
        <end position="242"/>
    </location>
</feature>
<evidence type="ECO:0000256" key="3">
    <source>
        <dbReference type="SAM" id="MobiDB-lite"/>
    </source>
</evidence>
<dbReference type="Gene3D" id="2.50.20.10">
    <property type="entry name" value="Lipoprotein localisation LolA/LolB/LppX"/>
    <property type="match status" value="1"/>
</dbReference>
<dbReference type="Pfam" id="PF07859">
    <property type="entry name" value="Abhydrolase_3"/>
    <property type="match status" value="1"/>
</dbReference>
<protein>
    <submittedName>
        <fullName evidence="5">DUF1329 domain-containing protein</fullName>
    </submittedName>
</protein>
<dbReference type="Pfam" id="PF07044">
    <property type="entry name" value="DUF1329"/>
    <property type="match status" value="1"/>
</dbReference>
<accession>A0A418WH58</accession>
<evidence type="ECO:0000256" key="1">
    <source>
        <dbReference type="ARBA" id="ARBA00010515"/>
    </source>
</evidence>
<dbReference type="PANTHER" id="PTHR48081:SF30">
    <property type="entry name" value="ACETYL-HYDROLASE LIPR-RELATED"/>
    <property type="match status" value="1"/>
</dbReference>
<comment type="caution">
    <text evidence="5">The sequence shown here is derived from an EMBL/GenBank/DDBJ whole genome shotgun (WGS) entry which is preliminary data.</text>
</comment>
<dbReference type="Proteomes" id="UP000284605">
    <property type="component" value="Unassembled WGS sequence"/>
</dbReference>
<gene>
    <name evidence="5" type="ORF">D3874_21395</name>
</gene>
<dbReference type="PANTHER" id="PTHR48081">
    <property type="entry name" value="AB HYDROLASE SUPERFAMILY PROTEIN C4A8.06C"/>
    <property type="match status" value="1"/>
</dbReference>
<dbReference type="GO" id="GO:0004806">
    <property type="term" value="F:triacylglycerol lipase activity"/>
    <property type="evidence" value="ECO:0007669"/>
    <property type="project" value="TreeGrafter"/>
</dbReference>
<sequence length="804" mass="88116">MASIRGRVVKSIMRRSDPMGLGAGLTPATISKARRRLDGMSWLAKLYRVRVAPVTAGSVPAEWVVPGGAKDQRVILYIHGGAWCLGSPKASRGFAASIASVCRTRVLSVGYRLAPENPFPAGLCDCIEAYRWLVNVQGVSPNNIIVLGDSSGGNLALALLVALRREADPVPAGAVVLSPPTDLARTGASHKAMAKKDALFSRLSEAGIEEIAKNYVGDHDRTDPLISPLYADLSGLPRSSCMWGKRRFCSTIPSALPGVPARQGPTPRSLCGRKCSISSTCLRQSCRKPALPSRVSQTSSPNSGRQGQIAGKFTHPSSNRVLCAPNAARCRQRLACLPKNSMGREMKILSYTLGLILAVTTAGQVQAKVSQVEAARLETDLTPLGGIRAGNADGSIPPWTGGLTVPPAGYEPGRHMINPYPQDKPEFTITSVNLDRYKDKLSAGQQALLKLYPTYKLPIYETRRSCALPERVYEANKRNALTATMTEDNNGLNDALLGSPFPVPQSGAEVIWNHRLRYRGFKFRRYFAASLVNRDGSYDLIRGKDFGIFHYSGPGIGQIGDVTDIKQLKNVFVSYLNFITYPPRSAGSIVLVLDTINAKELPRQAWLYNPGTRRVLKAPDIAYDNPAPQTDGLAPADTFDIYNGATDRYTFDMKPMKEMYIGYNAYELISGKQKYSDLIRPNHLNQDFSRYELHRTFVVDAKLKEGSRHVYGRRVFYVDEDGFNIALVDVYDTRGALWRLQDGPVVSYYEIPMCSSALELAHDLQSGKYLVFGLKGEERPSESNPSGIDNSMFTPDAIRRLGAQ</sequence>
<evidence type="ECO:0000259" key="4">
    <source>
        <dbReference type="Pfam" id="PF07859"/>
    </source>
</evidence>
<dbReference type="InterPro" id="IPR029058">
    <property type="entry name" value="AB_hydrolase_fold"/>
</dbReference>
<dbReference type="InterPro" id="IPR010752">
    <property type="entry name" value="DUF1329"/>
</dbReference>
<dbReference type="InterPro" id="IPR013094">
    <property type="entry name" value="AB_hydrolase_3"/>
</dbReference>
<dbReference type="Gene3D" id="3.40.50.1820">
    <property type="entry name" value="alpha/beta hydrolase"/>
    <property type="match status" value="1"/>
</dbReference>
<evidence type="ECO:0000313" key="5">
    <source>
        <dbReference type="EMBL" id="RJF89209.1"/>
    </source>
</evidence>
<dbReference type="EMBL" id="QYUK01000011">
    <property type="protein sequence ID" value="RJF89209.1"/>
    <property type="molecule type" value="Genomic_DNA"/>
</dbReference>
<dbReference type="OrthoDB" id="178023at2"/>
<dbReference type="CDD" id="cd16329">
    <property type="entry name" value="LolA_like"/>
    <property type="match status" value="1"/>
</dbReference>
<proteinExistence type="inferred from homology"/>
<dbReference type="AlphaFoldDB" id="A0A418WH58"/>
<feature type="compositionally biased region" description="Polar residues" evidence="3">
    <location>
        <begin position="294"/>
        <end position="306"/>
    </location>
</feature>
<reference evidence="5 6" key="1">
    <citation type="submission" date="2018-09" db="EMBL/GenBank/DDBJ databases">
        <authorList>
            <person name="Zhu H."/>
        </authorList>
    </citation>
    <scope>NUCLEOTIDE SEQUENCE [LARGE SCALE GENOMIC DNA]</scope>
    <source>
        <strain evidence="5 6">K1W22B-8</strain>
    </source>
</reference>
<dbReference type="InterPro" id="IPR050300">
    <property type="entry name" value="GDXG_lipolytic_enzyme"/>
</dbReference>